<evidence type="ECO:0000256" key="3">
    <source>
        <dbReference type="ARBA" id="ARBA00022801"/>
    </source>
</evidence>
<dbReference type="InterPro" id="IPR006710">
    <property type="entry name" value="Glyco_hydro_43"/>
</dbReference>
<evidence type="ECO:0000256" key="2">
    <source>
        <dbReference type="ARBA" id="ARBA00022729"/>
    </source>
</evidence>
<evidence type="ECO:0000256" key="1">
    <source>
        <dbReference type="ARBA" id="ARBA00009865"/>
    </source>
</evidence>
<comment type="caution">
    <text evidence="7">The sequence shown here is derived from an EMBL/GenBank/DDBJ whole genome shotgun (WGS) entry which is preliminary data.</text>
</comment>
<evidence type="ECO:0000256" key="4">
    <source>
        <dbReference type="ARBA" id="ARBA00023295"/>
    </source>
</evidence>
<dbReference type="EMBL" id="CABFNO020001268">
    <property type="protein sequence ID" value="CAG9975581.1"/>
    <property type="molecule type" value="Genomic_DNA"/>
</dbReference>
<protein>
    <submittedName>
        <fullName evidence="7">Uncharacterized protein</fullName>
    </submittedName>
</protein>
<feature type="chain" id="PRO_5040496734" evidence="6">
    <location>
        <begin position="29"/>
        <end position="367"/>
    </location>
</feature>
<reference evidence="7" key="1">
    <citation type="submission" date="2021-10" db="EMBL/GenBank/DDBJ databases">
        <authorList>
            <person name="Piombo E."/>
        </authorList>
    </citation>
    <scope>NUCLEOTIDE SEQUENCE</scope>
</reference>
<sequence length="367" mass="40245">MLSPLSFLRRHYATCLLATSAILGQVEAATKIKGGADPSIMKYNGYYYSAGTCGSSSICVRKAAAITDLGGDAAENKYVWSDKNGLTNIWAPEIMIDGGKTYIYFTGGASDAHRMYYISKWLSLPWMAYIVLIRADSPQGTYSSETKINLPGDGPAIDGIVFTFEGQRWMVWSGWTAGGDGMQTLYICKMSSPTTATGGRYVISQPKEPWEQTVGKVNEAPTAIVDPNGQLHIVYSANGSWSDKYCLGEIRLRKGGDPTYVWDWYKSNGCLFGSNQADMMSGWDATLSINGPGSHTFQLDSGDVRKSPGGSNRIPFVFHGVPKGTSYSWGARNWYTGSFVWWGSVKYHRANVPGDNDNVGYGFKFFE</sequence>
<keyword evidence="8" id="KW-1185">Reference proteome</keyword>
<dbReference type="CDD" id="cd18820">
    <property type="entry name" value="GH43_LbAraf43-like"/>
    <property type="match status" value="1"/>
</dbReference>
<dbReference type="Gene3D" id="2.115.10.20">
    <property type="entry name" value="Glycosyl hydrolase domain, family 43"/>
    <property type="match status" value="1"/>
</dbReference>
<accession>A0A9N9U5X1</accession>
<comment type="similarity">
    <text evidence="1 5">Belongs to the glycosyl hydrolase 43 family.</text>
</comment>
<dbReference type="AlphaFoldDB" id="A0A9N9U5X1"/>
<evidence type="ECO:0000256" key="5">
    <source>
        <dbReference type="RuleBase" id="RU361187"/>
    </source>
</evidence>
<dbReference type="Pfam" id="PF04616">
    <property type="entry name" value="Glyco_hydro_43"/>
    <property type="match status" value="1"/>
</dbReference>
<feature type="signal peptide" evidence="6">
    <location>
        <begin position="1"/>
        <end position="28"/>
    </location>
</feature>
<organism evidence="7 8">
    <name type="scientific">Clonostachys byssicola</name>
    <dbReference type="NCBI Taxonomy" id="160290"/>
    <lineage>
        <taxon>Eukaryota</taxon>
        <taxon>Fungi</taxon>
        <taxon>Dikarya</taxon>
        <taxon>Ascomycota</taxon>
        <taxon>Pezizomycotina</taxon>
        <taxon>Sordariomycetes</taxon>
        <taxon>Hypocreomycetidae</taxon>
        <taxon>Hypocreales</taxon>
        <taxon>Bionectriaceae</taxon>
        <taxon>Clonostachys</taxon>
    </lineage>
</organism>
<name>A0A9N9U5X1_9HYPO</name>
<evidence type="ECO:0000256" key="6">
    <source>
        <dbReference type="SAM" id="SignalP"/>
    </source>
</evidence>
<evidence type="ECO:0000313" key="8">
    <source>
        <dbReference type="Proteomes" id="UP000754883"/>
    </source>
</evidence>
<gene>
    <name evidence="7" type="ORF">CBYS24578_00013039</name>
</gene>
<keyword evidence="3 5" id="KW-0378">Hydrolase</keyword>
<dbReference type="Proteomes" id="UP000754883">
    <property type="component" value="Unassembled WGS sequence"/>
</dbReference>
<dbReference type="PANTHER" id="PTHR43817">
    <property type="entry name" value="GLYCOSYL HYDROLASE"/>
    <property type="match status" value="1"/>
</dbReference>
<dbReference type="SUPFAM" id="SSF75005">
    <property type="entry name" value="Arabinanase/levansucrase/invertase"/>
    <property type="match status" value="1"/>
</dbReference>
<keyword evidence="2 6" id="KW-0732">Signal</keyword>
<evidence type="ECO:0000313" key="7">
    <source>
        <dbReference type="EMBL" id="CAG9975581.1"/>
    </source>
</evidence>
<proteinExistence type="inferred from homology"/>
<dbReference type="InterPro" id="IPR023296">
    <property type="entry name" value="Glyco_hydro_beta-prop_sf"/>
</dbReference>
<dbReference type="GO" id="GO:0005975">
    <property type="term" value="P:carbohydrate metabolic process"/>
    <property type="evidence" value="ECO:0007669"/>
    <property type="project" value="InterPro"/>
</dbReference>
<dbReference type="OrthoDB" id="272289at2759"/>
<keyword evidence="4 5" id="KW-0326">Glycosidase</keyword>
<dbReference type="PANTHER" id="PTHR43817:SF1">
    <property type="entry name" value="HYDROLASE, FAMILY 43, PUTATIVE (AFU_ORTHOLOGUE AFUA_3G01660)-RELATED"/>
    <property type="match status" value="1"/>
</dbReference>
<dbReference type="GO" id="GO:0004553">
    <property type="term" value="F:hydrolase activity, hydrolyzing O-glycosyl compounds"/>
    <property type="evidence" value="ECO:0007669"/>
    <property type="project" value="InterPro"/>
</dbReference>